<gene>
    <name evidence="3" type="ORF">FMEXI_11821</name>
</gene>
<evidence type="ECO:0000313" key="4">
    <source>
        <dbReference type="Proteomes" id="UP000522262"/>
    </source>
</evidence>
<feature type="region of interest" description="Disordered" evidence="1">
    <location>
        <begin position="186"/>
        <end position="207"/>
    </location>
</feature>
<dbReference type="GO" id="GO:0003676">
    <property type="term" value="F:nucleic acid binding"/>
    <property type="evidence" value="ECO:0007669"/>
    <property type="project" value="InterPro"/>
</dbReference>
<accession>A0A8H5MLF1</accession>
<dbReference type="AlphaFoldDB" id="A0A8H5MLF1"/>
<feature type="region of interest" description="Disordered" evidence="1">
    <location>
        <begin position="388"/>
        <end position="414"/>
    </location>
</feature>
<sequence length="414" mass="46208">MAPTRQEKKQHGRDGYEKRVGQKAKAAQSGSGRGTIGPDKDRDSSKHAQTMAQRHGITKGQKSLNIPIEEDDGRLVLVEAAKGPVHESAEELVDSSGDRQKNFMIYQRQGNDERLAGHLNKAEHASQAAQTAQALFGTPELLFDFRPYRPDRMAQAEARRLRYDLARSTSAVTPIAVTPSQPLNERITAPVEGRTPRPQSETASQAGTSHSKLCANCGGNGHLLANCVTAEHGSMKVCVFCKSKRHLTDECRSFKKLDLAAKVRLLVTDRAGKPPLSTRRGWWRYLHDFLVSEDTKDLPVPTKFPWRIELGDLIFKGLYSKTVDQVQAEFDRTRDAAKLPKDEAVQNLEDVYLHYWKSAELPWPGRLGDLSSDVAMRDQEVPAAYYEDLSGYNTRSQKGPCDMSDDDMSDEDED</sequence>
<dbReference type="InterPro" id="IPR001878">
    <property type="entry name" value="Znf_CCHC"/>
</dbReference>
<dbReference type="InterPro" id="IPR036875">
    <property type="entry name" value="Znf_CCHC_sf"/>
</dbReference>
<dbReference type="GO" id="GO:0008270">
    <property type="term" value="F:zinc ion binding"/>
    <property type="evidence" value="ECO:0007669"/>
    <property type="project" value="InterPro"/>
</dbReference>
<dbReference type="SUPFAM" id="SSF57756">
    <property type="entry name" value="Retrovirus zinc finger-like domains"/>
    <property type="match status" value="1"/>
</dbReference>
<feature type="compositionally biased region" description="Basic and acidic residues" evidence="1">
    <location>
        <begin position="1"/>
        <end position="20"/>
    </location>
</feature>
<evidence type="ECO:0000313" key="3">
    <source>
        <dbReference type="EMBL" id="KAF5533439.1"/>
    </source>
</evidence>
<dbReference type="Proteomes" id="UP000522262">
    <property type="component" value="Unassembled WGS sequence"/>
</dbReference>
<dbReference type="Gene3D" id="4.10.60.10">
    <property type="entry name" value="Zinc finger, CCHC-type"/>
    <property type="match status" value="1"/>
</dbReference>
<dbReference type="EMBL" id="JAAOAM010000332">
    <property type="protein sequence ID" value="KAF5533439.1"/>
    <property type="molecule type" value="Genomic_DNA"/>
</dbReference>
<comment type="caution">
    <text evidence="3">The sequence shown here is derived from an EMBL/GenBank/DDBJ whole genome shotgun (WGS) entry which is preliminary data.</text>
</comment>
<organism evidence="3 4">
    <name type="scientific">Fusarium mexicanum</name>
    <dbReference type="NCBI Taxonomy" id="751941"/>
    <lineage>
        <taxon>Eukaryota</taxon>
        <taxon>Fungi</taxon>
        <taxon>Dikarya</taxon>
        <taxon>Ascomycota</taxon>
        <taxon>Pezizomycotina</taxon>
        <taxon>Sordariomycetes</taxon>
        <taxon>Hypocreomycetidae</taxon>
        <taxon>Hypocreales</taxon>
        <taxon>Nectriaceae</taxon>
        <taxon>Fusarium</taxon>
        <taxon>Fusarium fujikuroi species complex</taxon>
    </lineage>
</organism>
<feature type="compositionally biased region" description="Polar residues" evidence="1">
    <location>
        <begin position="197"/>
        <end position="207"/>
    </location>
</feature>
<dbReference type="SMART" id="SM00343">
    <property type="entry name" value="ZnF_C2HC"/>
    <property type="match status" value="2"/>
</dbReference>
<feature type="region of interest" description="Disordered" evidence="1">
    <location>
        <begin position="1"/>
        <end position="66"/>
    </location>
</feature>
<protein>
    <recommendedName>
        <fullName evidence="2">CCHC-type domain-containing protein</fullName>
    </recommendedName>
</protein>
<evidence type="ECO:0000256" key="1">
    <source>
        <dbReference type="SAM" id="MobiDB-lite"/>
    </source>
</evidence>
<proteinExistence type="predicted"/>
<feature type="domain" description="CCHC-type" evidence="2">
    <location>
        <begin position="237"/>
        <end position="253"/>
    </location>
</feature>
<keyword evidence="4" id="KW-1185">Reference proteome</keyword>
<feature type="domain" description="CCHC-type" evidence="2">
    <location>
        <begin position="213"/>
        <end position="229"/>
    </location>
</feature>
<feature type="compositionally biased region" description="Acidic residues" evidence="1">
    <location>
        <begin position="403"/>
        <end position="414"/>
    </location>
</feature>
<evidence type="ECO:0000259" key="2">
    <source>
        <dbReference type="SMART" id="SM00343"/>
    </source>
</evidence>
<name>A0A8H5MLF1_9HYPO</name>
<reference evidence="3 4" key="1">
    <citation type="submission" date="2020-05" db="EMBL/GenBank/DDBJ databases">
        <title>Identification and distribution of gene clusters putatively required for synthesis of sphingolipid metabolism inhibitors in phylogenetically diverse species of the filamentous fungus Fusarium.</title>
        <authorList>
            <person name="Kim H.-S."/>
            <person name="Busman M."/>
            <person name="Brown D.W."/>
            <person name="Divon H."/>
            <person name="Uhlig S."/>
            <person name="Proctor R.H."/>
        </authorList>
    </citation>
    <scope>NUCLEOTIDE SEQUENCE [LARGE SCALE GENOMIC DNA]</scope>
    <source>
        <strain evidence="3 4">NRRL 53147</strain>
    </source>
</reference>